<dbReference type="GeneID" id="94195254"/>
<feature type="region of interest" description="Disordered" evidence="1">
    <location>
        <begin position="811"/>
        <end position="920"/>
    </location>
</feature>
<evidence type="ECO:0000313" key="3">
    <source>
        <dbReference type="EMBL" id="GIX63773.1"/>
    </source>
</evidence>
<evidence type="ECO:0000256" key="1">
    <source>
        <dbReference type="SAM" id="MobiDB-lite"/>
    </source>
</evidence>
<feature type="region of interest" description="Disordered" evidence="1">
    <location>
        <begin position="741"/>
        <end position="796"/>
    </location>
</feature>
<feature type="compositionally biased region" description="Low complexity" evidence="1">
    <location>
        <begin position="640"/>
        <end position="668"/>
    </location>
</feature>
<evidence type="ECO:0000259" key="2">
    <source>
        <dbReference type="PROSITE" id="PS50829"/>
    </source>
</evidence>
<keyword evidence="4" id="KW-1185">Reference proteome</keyword>
<dbReference type="AlphaFoldDB" id="A0AAV4LUV9"/>
<dbReference type="Proteomes" id="UP001497744">
    <property type="component" value="Unassembled WGS sequence"/>
</dbReference>
<accession>A0AAV4LUV9</accession>
<dbReference type="SMART" id="SM00444">
    <property type="entry name" value="GYF"/>
    <property type="match status" value="1"/>
</dbReference>
<dbReference type="RefSeq" id="XP_067715842.1">
    <property type="nucleotide sequence ID" value="XM_067859741.1"/>
</dbReference>
<feature type="compositionally biased region" description="Polar residues" evidence="1">
    <location>
        <begin position="605"/>
        <end position="619"/>
    </location>
</feature>
<feature type="compositionally biased region" description="Pro residues" evidence="1">
    <location>
        <begin position="558"/>
        <end position="570"/>
    </location>
</feature>
<dbReference type="SUPFAM" id="SSF55277">
    <property type="entry name" value="GYF domain"/>
    <property type="match status" value="1"/>
</dbReference>
<gene>
    <name evidence="3" type="ORF">BcabD6B2_32080</name>
</gene>
<feature type="region of interest" description="Disordered" evidence="1">
    <location>
        <begin position="468"/>
        <end position="489"/>
    </location>
</feature>
<feature type="domain" description="GYF" evidence="2">
    <location>
        <begin position="677"/>
        <end position="728"/>
    </location>
</feature>
<feature type="compositionally biased region" description="Low complexity" evidence="1">
    <location>
        <begin position="585"/>
        <end position="603"/>
    </location>
</feature>
<comment type="caution">
    <text evidence="3">The sequence shown here is derived from an EMBL/GenBank/DDBJ whole genome shotgun (WGS) entry which is preliminary data.</text>
</comment>
<protein>
    <submittedName>
        <fullName evidence="3">Grb10 interacting GYF, putative</fullName>
    </submittedName>
</protein>
<feature type="region of interest" description="Disordered" evidence="1">
    <location>
        <begin position="534"/>
        <end position="668"/>
    </location>
</feature>
<reference evidence="3 4" key="1">
    <citation type="submission" date="2021-06" db="EMBL/GenBank/DDBJ databases">
        <title>Genome sequence of Babesia caballi.</title>
        <authorList>
            <person name="Yamagishi J."/>
            <person name="Kidaka T."/>
            <person name="Ochi A."/>
        </authorList>
    </citation>
    <scope>NUCLEOTIDE SEQUENCE [LARGE SCALE GENOMIC DNA]</scope>
    <source>
        <strain evidence="3">USDA-D6B2</strain>
    </source>
</reference>
<feature type="region of interest" description="Disordered" evidence="1">
    <location>
        <begin position="1"/>
        <end position="30"/>
    </location>
</feature>
<sequence>MFHPRPFGGAANMLAKSTKGEPEGRGDGLPVAGMEVGTPVPDTPSHERAATQQHRVFAEDGEHGVFKGMETRRMQEDPQSFADSKILNEQKLFAEQESLLGSRLLADPKHFGDAKQFTDHKPLANLKTLADSRLLQGNHGDAFVVPRLEPQEPLTKLEIPESAVQEAATQGIYDRLYLVHLMINFERVRVEKGISVCDIDPPKFKFVESQPPMRHNAVPRELGGATREAVAGLYAHAAQSKFDQGDASRKSMDIAGAQRRGYFDQRSPKGKDAFRMGREGFDPDEYTAKSALQDADSQRSKGPLRWKSYEETVLSQGVKCVYEKFKSTDAVSMDADRPAHLNIGKHLNRDGQPFSPLGKTAALHSESDVALHNILKASMHNDRVDMRSAYHQFGAGRAHHADKLISLVAERPPPGRSSGDVHFAKTGIPKEGSIISESTKQQMLQYTAFMEANAKGSWKKGAQVPVWKKGAASGAKPPQGKPSGVKGENRNLSFLERLLDKSFDAAEPTVDAEILEAASQFKKTMQLGLEQAQLQANMQQSAKSSKRMTPQMTAKSQPQPPVKSPMPTAPQPQAKLPVQVQSQTPAKAPSQLASPAALPSKSPMPLQSKSPMPLQSKSPMSLEAKSPMPLQCHSPLELHSQPQSPLPTQLSLQSPTLSSPQLQSQPQPQWQSLATLNLQWQYKDFHGLVHGPFSSKQMYTWYINNFFNPNLQMRYNQKMPWSTFKELYPAGTSAFVDDPVGVNRDAPAKTPLQQASEPAPPVASNRSPVKDEPMVLDEVEPGGDSPPAASQRWNKPDELKVDSLLDIMEKQKRQSVPKAPTKEASPRPAAKPLAGWKVSNGAASSAGAAPVATDDFPTLALVAEKSAKPRKKAGAGSSQQQHQHSTMSLKAFMKHHAQTPENTKVQPRESFASKLMGDNK</sequence>
<dbReference type="PROSITE" id="PS50829">
    <property type="entry name" value="GYF"/>
    <property type="match status" value="1"/>
</dbReference>
<dbReference type="InterPro" id="IPR035445">
    <property type="entry name" value="GYF-like_dom_sf"/>
</dbReference>
<dbReference type="Gene3D" id="3.30.1490.40">
    <property type="match status" value="1"/>
</dbReference>
<evidence type="ECO:0000313" key="4">
    <source>
        <dbReference type="Proteomes" id="UP001497744"/>
    </source>
</evidence>
<name>A0AAV4LUV9_BABCB</name>
<proteinExistence type="predicted"/>
<dbReference type="EMBL" id="BPLF01000002">
    <property type="protein sequence ID" value="GIX63773.1"/>
    <property type="molecule type" value="Genomic_DNA"/>
</dbReference>
<dbReference type="InterPro" id="IPR003169">
    <property type="entry name" value="GYF"/>
</dbReference>
<organism evidence="3 4">
    <name type="scientific">Babesia caballi</name>
    <dbReference type="NCBI Taxonomy" id="5871"/>
    <lineage>
        <taxon>Eukaryota</taxon>
        <taxon>Sar</taxon>
        <taxon>Alveolata</taxon>
        <taxon>Apicomplexa</taxon>
        <taxon>Aconoidasida</taxon>
        <taxon>Piroplasmida</taxon>
        <taxon>Babesiidae</taxon>
        <taxon>Babesia</taxon>
    </lineage>
</organism>
<feature type="compositionally biased region" description="Polar residues" evidence="1">
    <location>
        <begin position="534"/>
        <end position="557"/>
    </location>
</feature>
<feature type="compositionally biased region" description="Basic and acidic residues" evidence="1">
    <location>
        <begin position="261"/>
        <end position="280"/>
    </location>
</feature>
<dbReference type="Pfam" id="PF02213">
    <property type="entry name" value="GYF"/>
    <property type="match status" value="1"/>
</dbReference>
<feature type="region of interest" description="Disordered" evidence="1">
    <location>
        <begin position="256"/>
        <end position="280"/>
    </location>
</feature>